<evidence type="ECO:0000256" key="4">
    <source>
        <dbReference type="ARBA" id="ARBA00022597"/>
    </source>
</evidence>
<dbReference type="InterPro" id="IPR050549">
    <property type="entry name" value="MFS_Trehalose_Transporter"/>
</dbReference>
<feature type="transmembrane region" description="Helical" evidence="8">
    <location>
        <begin position="32"/>
        <end position="54"/>
    </location>
</feature>
<evidence type="ECO:0000313" key="11">
    <source>
        <dbReference type="Proteomes" id="UP000479190"/>
    </source>
</evidence>
<dbReference type="GO" id="GO:0022857">
    <property type="term" value="F:transmembrane transporter activity"/>
    <property type="evidence" value="ECO:0007669"/>
    <property type="project" value="InterPro"/>
</dbReference>
<feature type="transmembrane region" description="Helical" evidence="8">
    <location>
        <begin position="360"/>
        <end position="382"/>
    </location>
</feature>
<keyword evidence="7 8" id="KW-0472">Membrane</keyword>
<dbReference type="OrthoDB" id="6133115at2759"/>
<keyword evidence="5 8" id="KW-0812">Transmembrane</keyword>
<gene>
    <name evidence="10" type="ORF">TBRA_LOCUS8055</name>
</gene>
<feature type="transmembrane region" description="Helical" evidence="8">
    <location>
        <begin position="220"/>
        <end position="242"/>
    </location>
</feature>
<evidence type="ECO:0000256" key="2">
    <source>
        <dbReference type="ARBA" id="ARBA00022448"/>
    </source>
</evidence>
<sequence>MFCVGAAGGWSSPNSVKLTSPDSPLKLSQAELSTLMSLLALGQTLVPPVNFLIVDRIGRKNTMIAAGLPLCLSWLLMILFADNLWILYLARFLAGMSQGISYCVCPMYIGEIASKSARGVANVLLIIMQNLGMLQSFVIVPLLSGSANAWINLGLVAVYLLAFSLMPDSPYYLLMRGRGEEAEAALEKLQGKLDVEEELREIQAATPVWKLLSTRASVKAICILALFSSTYHLCGYSAIMAYGQRIFSKLEFKLAGQELSDYTINIANGVVQLISVLLTTLLVDRWGRKPLVAFSGGLAGACNLTIGVYFYLREYLDLDVSSYSFVPVVAIFLTVFAFNIGLLTVQGVMISELFAPQIKAVGVCIATTNGGLLCSIGVKMYLMVAETFGYGHTVPFLGACGLVWFITVVLLRLAPETKGKSLLEIQRDLVKS</sequence>
<evidence type="ECO:0000259" key="9">
    <source>
        <dbReference type="PROSITE" id="PS50850"/>
    </source>
</evidence>
<dbReference type="Pfam" id="PF00083">
    <property type="entry name" value="Sugar_tr"/>
    <property type="match status" value="1"/>
</dbReference>
<feature type="transmembrane region" description="Helical" evidence="8">
    <location>
        <begin position="324"/>
        <end position="348"/>
    </location>
</feature>
<keyword evidence="2" id="KW-0813">Transport</keyword>
<dbReference type="PROSITE" id="PS50850">
    <property type="entry name" value="MFS"/>
    <property type="match status" value="1"/>
</dbReference>
<evidence type="ECO:0000256" key="5">
    <source>
        <dbReference type="ARBA" id="ARBA00022692"/>
    </source>
</evidence>
<comment type="subcellular location">
    <subcellularLocation>
        <location evidence="1">Cell membrane</location>
        <topology evidence="1">Multi-pass membrane protein</topology>
    </subcellularLocation>
</comment>
<reference evidence="10 11" key="1">
    <citation type="submission" date="2020-02" db="EMBL/GenBank/DDBJ databases">
        <authorList>
            <person name="Ferguson B K."/>
        </authorList>
    </citation>
    <scope>NUCLEOTIDE SEQUENCE [LARGE SCALE GENOMIC DNA]</scope>
</reference>
<dbReference type="PANTHER" id="PTHR48021:SF46">
    <property type="entry name" value="MAJOR FACILITATOR SUPERFAMILY (MFS) PROFILE DOMAIN-CONTAINING PROTEIN"/>
    <property type="match status" value="1"/>
</dbReference>
<evidence type="ECO:0000256" key="6">
    <source>
        <dbReference type="ARBA" id="ARBA00022989"/>
    </source>
</evidence>
<dbReference type="InterPro" id="IPR005829">
    <property type="entry name" value="Sugar_transporter_CS"/>
</dbReference>
<evidence type="ECO:0000256" key="8">
    <source>
        <dbReference type="SAM" id="Phobius"/>
    </source>
</evidence>
<evidence type="ECO:0000256" key="1">
    <source>
        <dbReference type="ARBA" id="ARBA00004651"/>
    </source>
</evidence>
<feature type="domain" description="Major facilitator superfamily (MFS) profile" evidence="9">
    <location>
        <begin position="1"/>
        <end position="418"/>
    </location>
</feature>
<feature type="transmembrane region" description="Helical" evidence="8">
    <location>
        <begin position="61"/>
        <end position="80"/>
    </location>
</feature>
<protein>
    <recommendedName>
        <fullName evidence="9">Major facilitator superfamily (MFS) profile domain-containing protein</fullName>
    </recommendedName>
</protein>
<dbReference type="EMBL" id="CADCXV010000809">
    <property type="protein sequence ID" value="CAB0036175.1"/>
    <property type="molecule type" value="Genomic_DNA"/>
</dbReference>
<feature type="transmembrane region" description="Helical" evidence="8">
    <location>
        <begin position="149"/>
        <end position="166"/>
    </location>
</feature>
<evidence type="ECO:0000313" key="10">
    <source>
        <dbReference type="EMBL" id="CAB0036175.1"/>
    </source>
</evidence>
<keyword evidence="3" id="KW-1003">Cell membrane</keyword>
<dbReference type="InterPro" id="IPR020846">
    <property type="entry name" value="MFS_dom"/>
</dbReference>
<dbReference type="PANTHER" id="PTHR48021">
    <property type="match status" value="1"/>
</dbReference>
<feature type="transmembrane region" description="Helical" evidence="8">
    <location>
        <begin position="394"/>
        <end position="414"/>
    </location>
</feature>
<accession>A0A6H5IDY9</accession>
<dbReference type="Gene3D" id="1.20.1250.20">
    <property type="entry name" value="MFS general substrate transporter like domains"/>
    <property type="match status" value="1"/>
</dbReference>
<dbReference type="InterPro" id="IPR005828">
    <property type="entry name" value="MFS_sugar_transport-like"/>
</dbReference>
<evidence type="ECO:0000256" key="7">
    <source>
        <dbReference type="ARBA" id="ARBA00023136"/>
    </source>
</evidence>
<dbReference type="PROSITE" id="PS00217">
    <property type="entry name" value="SUGAR_TRANSPORT_2"/>
    <property type="match status" value="1"/>
</dbReference>
<dbReference type="InterPro" id="IPR036259">
    <property type="entry name" value="MFS_trans_sf"/>
</dbReference>
<feature type="transmembrane region" description="Helical" evidence="8">
    <location>
        <begin position="86"/>
        <end position="109"/>
    </location>
</feature>
<organism evidence="10 11">
    <name type="scientific">Trichogramma brassicae</name>
    <dbReference type="NCBI Taxonomy" id="86971"/>
    <lineage>
        <taxon>Eukaryota</taxon>
        <taxon>Metazoa</taxon>
        <taxon>Ecdysozoa</taxon>
        <taxon>Arthropoda</taxon>
        <taxon>Hexapoda</taxon>
        <taxon>Insecta</taxon>
        <taxon>Pterygota</taxon>
        <taxon>Neoptera</taxon>
        <taxon>Endopterygota</taxon>
        <taxon>Hymenoptera</taxon>
        <taxon>Apocrita</taxon>
        <taxon>Proctotrupomorpha</taxon>
        <taxon>Chalcidoidea</taxon>
        <taxon>Trichogrammatidae</taxon>
        <taxon>Trichogramma</taxon>
    </lineage>
</organism>
<dbReference type="AlphaFoldDB" id="A0A6H5IDY9"/>
<evidence type="ECO:0000256" key="3">
    <source>
        <dbReference type="ARBA" id="ARBA00022475"/>
    </source>
</evidence>
<dbReference type="SUPFAM" id="SSF103473">
    <property type="entry name" value="MFS general substrate transporter"/>
    <property type="match status" value="1"/>
</dbReference>
<name>A0A6H5IDY9_9HYME</name>
<feature type="transmembrane region" description="Helical" evidence="8">
    <location>
        <begin position="121"/>
        <end position="143"/>
    </location>
</feature>
<feature type="transmembrane region" description="Helical" evidence="8">
    <location>
        <begin position="262"/>
        <end position="283"/>
    </location>
</feature>
<dbReference type="FunFam" id="1.20.1250.20:FF:000218">
    <property type="entry name" value="facilitated trehalose transporter Tret1"/>
    <property type="match status" value="1"/>
</dbReference>
<dbReference type="Proteomes" id="UP000479190">
    <property type="component" value="Unassembled WGS sequence"/>
</dbReference>
<feature type="transmembrane region" description="Helical" evidence="8">
    <location>
        <begin position="290"/>
        <end position="312"/>
    </location>
</feature>
<keyword evidence="4" id="KW-0762">Sugar transport</keyword>
<proteinExistence type="predicted"/>
<keyword evidence="6 8" id="KW-1133">Transmembrane helix</keyword>
<dbReference type="GO" id="GO:0005886">
    <property type="term" value="C:plasma membrane"/>
    <property type="evidence" value="ECO:0007669"/>
    <property type="project" value="UniProtKB-SubCell"/>
</dbReference>
<keyword evidence="11" id="KW-1185">Reference proteome</keyword>